<reference evidence="2" key="1">
    <citation type="journal article" date="2020" name="Stud. Mycol.">
        <title>101 Dothideomycetes genomes: a test case for predicting lifestyles and emergence of pathogens.</title>
        <authorList>
            <person name="Haridas S."/>
            <person name="Albert R."/>
            <person name="Binder M."/>
            <person name="Bloem J."/>
            <person name="Labutti K."/>
            <person name="Salamov A."/>
            <person name="Andreopoulos B."/>
            <person name="Baker S."/>
            <person name="Barry K."/>
            <person name="Bills G."/>
            <person name="Bluhm B."/>
            <person name="Cannon C."/>
            <person name="Castanera R."/>
            <person name="Culley D."/>
            <person name="Daum C."/>
            <person name="Ezra D."/>
            <person name="Gonzalez J."/>
            <person name="Henrissat B."/>
            <person name="Kuo A."/>
            <person name="Liang C."/>
            <person name="Lipzen A."/>
            <person name="Lutzoni F."/>
            <person name="Magnuson J."/>
            <person name="Mondo S."/>
            <person name="Nolan M."/>
            <person name="Ohm R."/>
            <person name="Pangilinan J."/>
            <person name="Park H.-J."/>
            <person name="Ramirez L."/>
            <person name="Alfaro M."/>
            <person name="Sun H."/>
            <person name="Tritt A."/>
            <person name="Yoshinaga Y."/>
            <person name="Zwiers L.-H."/>
            <person name="Turgeon B."/>
            <person name="Goodwin S."/>
            <person name="Spatafora J."/>
            <person name="Crous P."/>
            <person name="Grigoriev I."/>
        </authorList>
    </citation>
    <scope>NUCLEOTIDE SEQUENCE</scope>
    <source>
        <strain evidence="2">CBS 122368</strain>
    </source>
</reference>
<name>A0A6A6IC76_9PLEO</name>
<dbReference type="GeneID" id="54584896"/>
<gene>
    <name evidence="2" type="ORF">BU26DRAFT_540761</name>
</gene>
<accession>A0A6A6IC76</accession>
<sequence>MAGDTMEPMSMSPRRSPAELGNAAIQWARSRRGRVLLATAVFTLVFLGLAGARHSETLSSSYQALSSNYHLPSWRPYLPHLPSIISSPLKPSNTTLELENGEIENVPSHLNKATPNFHLLMPSQDVTPEFCKTTLSAMMLNYPPPTIINLYQDYANKAEKEGEKLQSILSYLTNGRLVNDEDVLLITDGRDTWFQLPSEVIIRQYQIVLDDANKRLAEKYGEKYTQTIVFGAEKTCEGEDLACKYVPQSMLPDDIYGTRTGKVLELTPARYLDSAMLMGPAKDMRMLFEAAVKKFEDKESQSATVQSVMATIFGEQQLARDIARKKSKKPIASKWLDWFGGSAAEPVPEDEDLTAHVTLQEGKQYEFSIGLDYTHTLFQPLLHCAEDELVPLVHDNSTDLSQFHHADTPTPALSIPTALENAKPPFWTPDLSKHNPSPNEKPAYIDRLEVDKDLDNLKPRDTPWSELELVQNTYTGAIPAILHVDNRRAPPNSRTVQDARIPDPRAHQAASANITWTSLWYSGYERALLRKYLRTPQSPIGYHTAAVGGDRLWDQRGGRGGVWTEKEALWLPWGEVDGVCGTVKEVTEVFGDSKGIWLHEGQDDAEKERLKEEAELRAKIEEAKKKEEEERERERKEKEQKEKAGKEDDGKRRRAWVA</sequence>
<keyword evidence="3" id="KW-1185">Reference proteome</keyword>
<evidence type="ECO:0000313" key="2">
    <source>
        <dbReference type="EMBL" id="KAF2247807.1"/>
    </source>
</evidence>
<dbReference type="CDD" id="cd22997">
    <property type="entry name" value="GT_LH"/>
    <property type="match status" value="1"/>
</dbReference>
<dbReference type="RefSeq" id="XP_033682811.1">
    <property type="nucleotide sequence ID" value="XM_033831566.1"/>
</dbReference>
<protein>
    <submittedName>
        <fullName evidence="2">Uncharacterized protein</fullName>
    </submittedName>
</protein>
<dbReference type="EMBL" id="ML987196">
    <property type="protein sequence ID" value="KAF2247807.1"/>
    <property type="molecule type" value="Genomic_DNA"/>
</dbReference>
<feature type="compositionally biased region" description="Basic and acidic residues" evidence="1">
    <location>
        <begin position="620"/>
        <end position="651"/>
    </location>
</feature>
<organism evidence="2 3">
    <name type="scientific">Trematosphaeria pertusa</name>
    <dbReference type="NCBI Taxonomy" id="390896"/>
    <lineage>
        <taxon>Eukaryota</taxon>
        <taxon>Fungi</taxon>
        <taxon>Dikarya</taxon>
        <taxon>Ascomycota</taxon>
        <taxon>Pezizomycotina</taxon>
        <taxon>Dothideomycetes</taxon>
        <taxon>Pleosporomycetidae</taxon>
        <taxon>Pleosporales</taxon>
        <taxon>Massarineae</taxon>
        <taxon>Trematosphaeriaceae</taxon>
        <taxon>Trematosphaeria</taxon>
    </lineage>
</organism>
<dbReference type="PANTHER" id="PTHR36587">
    <property type="entry name" value="EXPRESSION SITE-ASSOCIATED GENE 3 (ESAG3)-LIKE PROTEIN"/>
    <property type="match status" value="1"/>
</dbReference>
<dbReference type="PANTHER" id="PTHR36587:SF2">
    <property type="entry name" value="EXPRESSION SITE-ASSOCIATED GENE 3 (ESAG3)-LIKE PROTEIN"/>
    <property type="match status" value="1"/>
</dbReference>
<evidence type="ECO:0000313" key="3">
    <source>
        <dbReference type="Proteomes" id="UP000800094"/>
    </source>
</evidence>
<proteinExistence type="predicted"/>
<feature type="region of interest" description="Disordered" evidence="1">
    <location>
        <begin position="620"/>
        <end position="658"/>
    </location>
</feature>
<dbReference type="Proteomes" id="UP000800094">
    <property type="component" value="Unassembled WGS sequence"/>
</dbReference>
<dbReference type="OrthoDB" id="422736at2759"/>
<dbReference type="AlphaFoldDB" id="A0A6A6IC76"/>
<evidence type="ECO:0000256" key="1">
    <source>
        <dbReference type="SAM" id="MobiDB-lite"/>
    </source>
</evidence>